<reference evidence="2 3" key="1">
    <citation type="submission" date="2013-04" db="EMBL/GenBank/DDBJ databases">
        <title>The Genome Sequence of Propionimicrobium lymphophilum ACS-093-V-SCH5.</title>
        <authorList>
            <consortium name="The Broad Institute Genomics Platform"/>
            <person name="Earl A."/>
            <person name="Ward D."/>
            <person name="Feldgarden M."/>
            <person name="Gevers D."/>
            <person name="Saerens B."/>
            <person name="Vaneechoutte M."/>
            <person name="Walker B."/>
            <person name="Young S."/>
            <person name="Zeng Q."/>
            <person name="Gargeya S."/>
            <person name="Fitzgerald M."/>
            <person name="Haas B."/>
            <person name="Abouelleil A."/>
            <person name="Allen A.W."/>
            <person name="Alvarado L."/>
            <person name="Arachchi H.M."/>
            <person name="Berlin A.M."/>
            <person name="Chapman S.B."/>
            <person name="Gainer-Dewar J."/>
            <person name="Goldberg J."/>
            <person name="Griggs A."/>
            <person name="Gujja S."/>
            <person name="Hansen M."/>
            <person name="Howarth C."/>
            <person name="Imamovic A."/>
            <person name="Ireland A."/>
            <person name="Larimer J."/>
            <person name="McCowan C."/>
            <person name="Murphy C."/>
            <person name="Pearson M."/>
            <person name="Poon T.W."/>
            <person name="Priest M."/>
            <person name="Roberts A."/>
            <person name="Saif S."/>
            <person name="Shea T."/>
            <person name="Sisk P."/>
            <person name="Sykes S."/>
            <person name="Wortman J."/>
            <person name="Nusbaum C."/>
            <person name="Birren B."/>
        </authorList>
    </citation>
    <scope>NUCLEOTIDE SEQUENCE [LARGE SCALE GENOMIC DNA]</scope>
    <source>
        <strain evidence="2 3">ACS-093-V-SCH5</strain>
    </source>
</reference>
<feature type="transmembrane region" description="Helical" evidence="1">
    <location>
        <begin position="153"/>
        <end position="178"/>
    </location>
</feature>
<feature type="transmembrane region" description="Helical" evidence="1">
    <location>
        <begin position="27"/>
        <end position="48"/>
    </location>
</feature>
<keyword evidence="1" id="KW-1133">Transmembrane helix</keyword>
<keyword evidence="1" id="KW-0472">Membrane</keyword>
<dbReference type="HOGENOM" id="CLU_088926_0_0_11"/>
<evidence type="ECO:0000313" key="2">
    <source>
        <dbReference type="EMBL" id="EPD33702.1"/>
    </source>
</evidence>
<dbReference type="AlphaFoldDB" id="S2WM20"/>
<dbReference type="RefSeq" id="WP_016455310.1">
    <property type="nucleotide sequence ID" value="NZ_KE150269.1"/>
</dbReference>
<evidence type="ECO:0000256" key="1">
    <source>
        <dbReference type="SAM" id="Phobius"/>
    </source>
</evidence>
<gene>
    <name evidence="2" type="ORF">HMPREF9306_00460</name>
</gene>
<dbReference type="STRING" id="883161.HMPREF9306_00460"/>
<proteinExistence type="predicted"/>
<keyword evidence="3" id="KW-1185">Reference proteome</keyword>
<protein>
    <submittedName>
        <fullName evidence="2">Uncharacterized protein</fullName>
    </submittedName>
</protein>
<accession>S2WM20</accession>
<dbReference type="OrthoDB" id="4399269at2"/>
<dbReference type="Proteomes" id="UP000014417">
    <property type="component" value="Unassembled WGS sequence"/>
</dbReference>
<feature type="transmembrane region" description="Helical" evidence="1">
    <location>
        <begin position="54"/>
        <end position="77"/>
    </location>
</feature>
<sequence>MEQVTKPVMVDMATLLKYEAKRTSKGLFLTAILPLIGLACFTGISVIPLDAVRVLGLTMSVLCFVGILVMPFIYLVFDYWRCSYGATAHLTHSMPVAGGKIFLTKLIWSSITYLLALALAFGGGVIILLGISHNLGIPFKTIRDQIFHNINSLPGWVIVAAILYLVASVAYGLAFFYFSISLGFESWMQRFGKGGPVIVGIVLYVATQLIGLAALLIPVGLQTYPDFKLTNFNIFNMPDGAAFMPLGVYIIPFLMLAALTWRTWRSWQSKISM</sequence>
<feature type="transmembrane region" description="Helical" evidence="1">
    <location>
        <begin position="241"/>
        <end position="261"/>
    </location>
</feature>
<name>S2WM20_9ACTN</name>
<comment type="caution">
    <text evidence="2">The sequence shown here is derived from an EMBL/GenBank/DDBJ whole genome shotgun (WGS) entry which is preliminary data.</text>
</comment>
<feature type="transmembrane region" description="Helical" evidence="1">
    <location>
        <begin position="111"/>
        <end position="133"/>
    </location>
</feature>
<dbReference type="EMBL" id="AGZR01000004">
    <property type="protein sequence ID" value="EPD33702.1"/>
    <property type="molecule type" value="Genomic_DNA"/>
</dbReference>
<keyword evidence="1" id="KW-0812">Transmembrane</keyword>
<organism evidence="2 3">
    <name type="scientific">Propionimicrobium lymphophilum ACS-093-V-SCH5</name>
    <dbReference type="NCBI Taxonomy" id="883161"/>
    <lineage>
        <taxon>Bacteria</taxon>
        <taxon>Bacillati</taxon>
        <taxon>Actinomycetota</taxon>
        <taxon>Actinomycetes</taxon>
        <taxon>Propionibacteriales</taxon>
        <taxon>Propionibacteriaceae</taxon>
        <taxon>Propionimicrobium</taxon>
    </lineage>
</organism>
<feature type="transmembrane region" description="Helical" evidence="1">
    <location>
        <begin position="198"/>
        <end position="221"/>
    </location>
</feature>
<evidence type="ECO:0000313" key="3">
    <source>
        <dbReference type="Proteomes" id="UP000014417"/>
    </source>
</evidence>